<keyword evidence="13" id="KW-0458">Lysosome</keyword>
<evidence type="ECO:0000313" key="19">
    <source>
        <dbReference type="WBParaSite" id="HNAJ_0001256401-mRNA-1"/>
    </source>
</evidence>
<evidence type="ECO:0000256" key="6">
    <source>
        <dbReference type="ARBA" id="ARBA00004656"/>
    </source>
</evidence>
<dbReference type="GO" id="GO:0005634">
    <property type="term" value="C:nucleus"/>
    <property type="evidence" value="ECO:0007669"/>
    <property type="project" value="UniProtKB-SubCell"/>
</dbReference>
<dbReference type="PANTHER" id="PTHR31441:SF2">
    <property type="entry name" value="FOLLICULIN"/>
    <property type="match status" value="1"/>
</dbReference>
<evidence type="ECO:0000256" key="11">
    <source>
        <dbReference type="ARBA" id="ARBA00023136"/>
    </source>
</evidence>
<dbReference type="Pfam" id="PF16692">
    <property type="entry name" value="Folliculin_C"/>
    <property type="match status" value="1"/>
</dbReference>
<evidence type="ECO:0000256" key="10">
    <source>
        <dbReference type="ARBA" id="ARBA00022490"/>
    </source>
</evidence>
<dbReference type="InterPro" id="IPR037520">
    <property type="entry name" value="Folliculin/SMCR8_longin"/>
</dbReference>
<dbReference type="GO" id="GO:0005829">
    <property type="term" value="C:cytosol"/>
    <property type="evidence" value="ECO:0007669"/>
    <property type="project" value="UniProtKB-SubCell"/>
</dbReference>
<dbReference type="PROSITE" id="PS51834">
    <property type="entry name" value="DENN_FLCN_SMCR8"/>
    <property type="match status" value="1"/>
</dbReference>
<evidence type="ECO:0000256" key="12">
    <source>
        <dbReference type="ARBA" id="ARBA00023212"/>
    </source>
</evidence>
<keyword evidence="11" id="KW-0472">Membrane</keyword>
<evidence type="ECO:0000259" key="16">
    <source>
        <dbReference type="PROSITE" id="PS51834"/>
    </source>
</evidence>
<evidence type="ECO:0000256" key="2">
    <source>
        <dbReference type="ARBA" id="ARBA00004138"/>
    </source>
</evidence>
<dbReference type="InterPro" id="IPR021713">
    <property type="entry name" value="Folliculin"/>
</dbReference>
<dbReference type="InterPro" id="IPR032035">
    <property type="entry name" value="Folliculin_DENN"/>
</dbReference>
<organism evidence="19">
    <name type="scientific">Rodentolepis nana</name>
    <name type="common">Dwarf tapeworm</name>
    <name type="synonym">Hymenolepis nana</name>
    <dbReference type="NCBI Taxonomy" id="102285"/>
    <lineage>
        <taxon>Eukaryota</taxon>
        <taxon>Metazoa</taxon>
        <taxon>Spiralia</taxon>
        <taxon>Lophotrochozoa</taxon>
        <taxon>Platyhelminthes</taxon>
        <taxon>Cestoda</taxon>
        <taxon>Eucestoda</taxon>
        <taxon>Cyclophyllidea</taxon>
        <taxon>Hymenolepididae</taxon>
        <taxon>Rodentolepis</taxon>
    </lineage>
</organism>
<feature type="domain" description="UDENN FLCN/SMCR8-type" evidence="16">
    <location>
        <begin position="103"/>
        <end position="529"/>
    </location>
</feature>
<dbReference type="GO" id="GO:0005096">
    <property type="term" value="F:GTPase activator activity"/>
    <property type="evidence" value="ECO:0007669"/>
    <property type="project" value="UniProtKB-KW"/>
</dbReference>
<dbReference type="Proteomes" id="UP000278807">
    <property type="component" value="Unassembled WGS sequence"/>
</dbReference>
<dbReference type="WBParaSite" id="HNAJ_0001256401-mRNA-1">
    <property type="protein sequence ID" value="HNAJ_0001256401-mRNA-1"/>
    <property type="gene ID" value="HNAJ_0001256401"/>
</dbReference>
<evidence type="ECO:0000313" key="17">
    <source>
        <dbReference type="EMBL" id="VDO13394.1"/>
    </source>
</evidence>
<keyword evidence="12" id="KW-0206">Cytoskeleton</keyword>
<evidence type="ECO:0000313" key="18">
    <source>
        <dbReference type="Proteomes" id="UP000278807"/>
    </source>
</evidence>
<accession>A0A0R3TXG9</accession>
<dbReference type="GO" id="GO:0005819">
    <property type="term" value="C:spindle"/>
    <property type="evidence" value="ECO:0007669"/>
    <property type="project" value="UniProtKB-SubCell"/>
</dbReference>
<comment type="similarity">
    <text evidence="7">Belongs to the folliculin family.</text>
</comment>
<evidence type="ECO:0000256" key="14">
    <source>
        <dbReference type="ARBA" id="ARBA00023242"/>
    </source>
</evidence>
<dbReference type="AlphaFoldDB" id="A0A0R3TXG9"/>
<dbReference type="InterPro" id="IPR037521">
    <property type="entry name" value="FLCN/SMCR8_DENN"/>
</dbReference>
<proteinExistence type="inferred from homology"/>
<comment type="subcellular location">
    <subcellularLocation>
        <location evidence="2">Cell projection</location>
        <location evidence="2">Cilium</location>
    </subcellularLocation>
    <subcellularLocation>
        <location evidence="4">Cytoplasm</location>
        <location evidence="4">Cytoskeleton</location>
        <location evidence="4">Microtubule organizing center</location>
        <location evidence="4">Centrosome</location>
    </subcellularLocation>
    <subcellularLocation>
        <location evidence="3">Cytoplasm</location>
        <location evidence="3">Cytoskeleton</location>
        <location evidence="3">Spindle</location>
    </subcellularLocation>
    <subcellularLocation>
        <location evidence="5">Cytoplasm</location>
        <location evidence="5">Cytosol</location>
    </subcellularLocation>
    <subcellularLocation>
        <location evidence="6">Lysosome membrane</location>
    </subcellularLocation>
    <subcellularLocation>
        <location evidence="1">Nucleus</location>
    </subcellularLocation>
</comment>
<reference evidence="19" key="1">
    <citation type="submission" date="2017-02" db="UniProtKB">
        <authorList>
            <consortium name="WormBaseParasite"/>
        </authorList>
    </citation>
    <scope>IDENTIFICATION</scope>
</reference>
<evidence type="ECO:0000256" key="5">
    <source>
        <dbReference type="ARBA" id="ARBA00004514"/>
    </source>
</evidence>
<gene>
    <name evidence="17" type="ORF">HNAJ_LOCUS12542</name>
</gene>
<keyword evidence="9" id="KW-0343">GTPase activation</keyword>
<dbReference type="PANTHER" id="PTHR31441">
    <property type="entry name" value="FOLLICULIN FAMILY MEMBER"/>
    <property type="match status" value="1"/>
</dbReference>
<reference evidence="17 18" key="2">
    <citation type="submission" date="2018-11" db="EMBL/GenBank/DDBJ databases">
        <authorList>
            <consortium name="Pathogen Informatics"/>
        </authorList>
    </citation>
    <scope>NUCLEOTIDE SEQUENCE [LARGE SCALE GENOMIC DNA]</scope>
</reference>
<evidence type="ECO:0000256" key="7">
    <source>
        <dbReference type="ARBA" id="ARBA00009987"/>
    </source>
</evidence>
<dbReference type="GO" id="GO:0005929">
    <property type="term" value="C:cilium"/>
    <property type="evidence" value="ECO:0007669"/>
    <property type="project" value="UniProtKB-SubCell"/>
</dbReference>
<keyword evidence="10" id="KW-0963">Cytoplasm</keyword>
<name>A0A0R3TXG9_RODNA</name>
<dbReference type="OrthoDB" id="5599713at2759"/>
<dbReference type="EMBL" id="UZAE01014418">
    <property type="protein sequence ID" value="VDO13394.1"/>
    <property type="molecule type" value="Genomic_DNA"/>
</dbReference>
<evidence type="ECO:0000256" key="9">
    <source>
        <dbReference type="ARBA" id="ARBA00022468"/>
    </source>
</evidence>
<dbReference type="GO" id="GO:0005813">
    <property type="term" value="C:centrosome"/>
    <property type="evidence" value="ECO:0007669"/>
    <property type="project" value="UniProtKB-SubCell"/>
</dbReference>
<keyword evidence="14" id="KW-0539">Nucleus</keyword>
<evidence type="ECO:0000256" key="3">
    <source>
        <dbReference type="ARBA" id="ARBA00004186"/>
    </source>
</evidence>
<dbReference type="STRING" id="102285.A0A0R3TXG9"/>
<keyword evidence="18" id="KW-1185">Reference proteome</keyword>
<dbReference type="Pfam" id="PF11704">
    <property type="entry name" value="Folliculin"/>
    <property type="match status" value="1"/>
</dbReference>
<dbReference type="GO" id="GO:1904263">
    <property type="term" value="P:positive regulation of TORC1 signaling"/>
    <property type="evidence" value="ECO:0007669"/>
    <property type="project" value="TreeGrafter"/>
</dbReference>
<evidence type="ECO:0000256" key="15">
    <source>
        <dbReference type="ARBA" id="ARBA00023273"/>
    </source>
</evidence>
<evidence type="ECO:0000256" key="1">
    <source>
        <dbReference type="ARBA" id="ARBA00004123"/>
    </source>
</evidence>
<protein>
    <recommendedName>
        <fullName evidence="8">Folliculin</fullName>
    </recommendedName>
</protein>
<evidence type="ECO:0000256" key="8">
    <source>
        <dbReference type="ARBA" id="ARBA00021824"/>
    </source>
</evidence>
<keyword evidence="15" id="KW-0966">Cell projection</keyword>
<evidence type="ECO:0000256" key="13">
    <source>
        <dbReference type="ARBA" id="ARBA00023228"/>
    </source>
</evidence>
<dbReference type="Gene3D" id="3.40.50.12430">
    <property type="match status" value="1"/>
</dbReference>
<sequence>MDAVVVLCHFCETHGPAVIMCTQPLRQVPLPLSRKTSTGATPLASSSCGSFHAASTSASHEGIIWPGEHNALMYTTITAELINSTALPQSTGAVQDIGGTRGKTTSCRACSIITHDEIGFVSHDSSSKTDYVSTQFPNDVELLKAIRTACMRSLSSEIVTSEEGPMYFGDDVNRHVMSYNFSVKDSMARGSQVRYSFLLITWNQIFLMNLWPFLVRCFKTMASRIKAACLTLYEEETASGSPPGGGIATITTTAAAVARSATPPAGVNSLRLCRTPPPPSSGSTLALHQHLTTGGQYNTASRYGNTSTAIGNPNNSTTPPGRVGGVGVVGVGLGGCPTPAPLSSSQAVAAGSALSLGIQNTVKKMKGLKISESEVRSLADLCRDDQIYYRVHAWFTWLLRITSRVWVPIELKNGAPLDEDEAVEEEVKNNSGSSISSYLVDPSTLALGVDLGWTDGQLDVEAAVQMRLLSDLYKCIGDVNFQRLVYYLGIGNQVIVRSQVKSKVGAFTTVSLARLLPRGCIRCVSAHTT</sequence>
<evidence type="ECO:0000256" key="4">
    <source>
        <dbReference type="ARBA" id="ARBA00004300"/>
    </source>
</evidence>
<dbReference type="GO" id="GO:0005765">
    <property type="term" value="C:lysosomal membrane"/>
    <property type="evidence" value="ECO:0007669"/>
    <property type="project" value="UniProtKB-SubCell"/>
</dbReference>